<dbReference type="Pfam" id="PF12906">
    <property type="entry name" value="RINGv"/>
    <property type="match status" value="1"/>
</dbReference>
<name>A0A4U6TK63_SETVI</name>
<keyword evidence="5" id="KW-0812">Transmembrane</keyword>
<keyword evidence="5" id="KW-1133">Transmembrane helix</keyword>
<evidence type="ECO:0000313" key="7">
    <source>
        <dbReference type="EMBL" id="TKW02901.1"/>
    </source>
</evidence>
<feature type="transmembrane region" description="Helical" evidence="5">
    <location>
        <begin position="463"/>
        <end position="487"/>
    </location>
</feature>
<evidence type="ECO:0000256" key="3">
    <source>
        <dbReference type="ARBA" id="ARBA00022833"/>
    </source>
</evidence>
<feature type="region of interest" description="Disordered" evidence="4">
    <location>
        <begin position="266"/>
        <end position="285"/>
    </location>
</feature>
<gene>
    <name evidence="7" type="ORF">SEVIR_7G032400v2</name>
</gene>
<dbReference type="PANTHER" id="PTHR46158:SF1">
    <property type="entry name" value="RING_U-BOX SUPERFAMILY PROTEIN"/>
    <property type="match status" value="1"/>
</dbReference>
<dbReference type="AlphaFoldDB" id="A0A4U6TK63"/>
<dbReference type="GO" id="GO:0008270">
    <property type="term" value="F:zinc ion binding"/>
    <property type="evidence" value="ECO:0007669"/>
    <property type="project" value="UniProtKB-KW"/>
</dbReference>
<dbReference type="PROSITE" id="PS51292">
    <property type="entry name" value="ZF_RING_CH"/>
    <property type="match status" value="1"/>
</dbReference>
<keyword evidence="2" id="KW-0863">Zinc-finger</keyword>
<dbReference type="Gramene" id="TKW02901">
    <property type="protein sequence ID" value="TKW02901"/>
    <property type="gene ID" value="SEVIR_7G032400v2"/>
</dbReference>
<feature type="domain" description="RING-CH-type" evidence="6">
    <location>
        <begin position="286"/>
        <end position="348"/>
    </location>
</feature>
<evidence type="ECO:0000259" key="6">
    <source>
        <dbReference type="PROSITE" id="PS51292"/>
    </source>
</evidence>
<keyword evidence="8" id="KW-1185">Reference proteome</keyword>
<protein>
    <recommendedName>
        <fullName evidence="6">RING-CH-type domain-containing protein</fullName>
    </recommendedName>
</protein>
<feature type="region of interest" description="Disordered" evidence="4">
    <location>
        <begin position="498"/>
        <end position="549"/>
    </location>
</feature>
<sequence>MCAELDLPSQGSMSISLIALPLVPCFLIGGLAIEFGSSLLSCFINHSSCQMRTLVALNLECCSHGSRQDTTAPPAHEQNPASDQRPRPHLSIDIPASNLTPTPTEGDITPTPTGSCSTRRGGIPITPVSSSSSTKGAQKPLRSPSFMLRQTVKSLLPMGSFKSSVTKSYEASFSKLFNSKSKVMARTSSLPLDDVAGVDALSHSQHAVDNKSSASCTAAEPALHICRSQSLPMNMKKFNAKSFKRMDSLGGMYRVVPSTPRAPAASNVIPDIVPSESGVGEDDGEDIPEEEAVCRICMVELSEGNDTLKLECSCKGELALAHKDCAMKWFSIKGTRTCEVCKQDVQNLPVTLLRVQSVQREANRVGNGGSRSRYDRYRVWHGTPILVIISILAYFCFLEQLLVGHDGIAALAISLPFSCILGLFSSLTTTSMVARRYVWIYAAVQFLFVVFFTHLFYRYLHLQAVISIILATFAGFGVGMTGNSIIVEILRWRMRRRAPPTQARRDRRARAAQQHAPASDQPSGQSSVASGGQNDTVTSDVENPAVPQA</sequence>
<feature type="transmembrane region" description="Helical" evidence="5">
    <location>
        <begin position="379"/>
        <end position="402"/>
    </location>
</feature>
<feature type="transmembrane region" description="Helical" evidence="5">
    <location>
        <begin position="438"/>
        <end position="457"/>
    </location>
</feature>
<keyword evidence="5" id="KW-0472">Membrane</keyword>
<proteinExistence type="predicted"/>
<dbReference type="Gene3D" id="3.30.40.10">
    <property type="entry name" value="Zinc/RING finger domain, C3HC4 (zinc finger)"/>
    <property type="match status" value="1"/>
</dbReference>
<dbReference type="Proteomes" id="UP000298652">
    <property type="component" value="Chromosome 7"/>
</dbReference>
<evidence type="ECO:0000256" key="5">
    <source>
        <dbReference type="SAM" id="Phobius"/>
    </source>
</evidence>
<dbReference type="CDD" id="cd16495">
    <property type="entry name" value="RING_CH-C4HC3_MARCH"/>
    <property type="match status" value="1"/>
</dbReference>
<dbReference type="EMBL" id="CM016558">
    <property type="protein sequence ID" value="TKW02901.1"/>
    <property type="molecule type" value="Genomic_DNA"/>
</dbReference>
<evidence type="ECO:0000256" key="2">
    <source>
        <dbReference type="ARBA" id="ARBA00022771"/>
    </source>
</evidence>
<reference evidence="7" key="1">
    <citation type="submission" date="2019-03" db="EMBL/GenBank/DDBJ databases">
        <title>WGS assembly of Setaria viridis.</title>
        <authorList>
            <person name="Huang P."/>
            <person name="Jenkins J."/>
            <person name="Grimwood J."/>
            <person name="Barry K."/>
            <person name="Healey A."/>
            <person name="Mamidi S."/>
            <person name="Sreedasyam A."/>
            <person name="Shu S."/>
            <person name="Feldman M."/>
            <person name="Wu J."/>
            <person name="Yu Y."/>
            <person name="Chen C."/>
            <person name="Johnson J."/>
            <person name="Rokhsar D."/>
            <person name="Baxter I."/>
            <person name="Schmutz J."/>
            <person name="Brutnell T."/>
            <person name="Kellogg E."/>
        </authorList>
    </citation>
    <scope>NUCLEOTIDE SEQUENCE [LARGE SCALE GENOMIC DNA]</scope>
</reference>
<dbReference type="InterPro" id="IPR011016">
    <property type="entry name" value="Znf_RING-CH"/>
</dbReference>
<evidence type="ECO:0000256" key="1">
    <source>
        <dbReference type="ARBA" id="ARBA00022723"/>
    </source>
</evidence>
<feature type="transmembrane region" description="Helical" evidence="5">
    <location>
        <begin position="408"/>
        <end position="426"/>
    </location>
</feature>
<feature type="region of interest" description="Disordered" evidence="4">
    <location>
        <begin position="66"/>
        <end position="143"/>
    </location>
</feature>
<organism evidence="7 8">
    <name type="scientific">Setaria viridis</name>
    <name type="common">Green bristlegrass</name>
    <name type="synonym">Setaria italica subsp. viridis</name>
    <dbReference type="NCBI Taxonomy" id="4556"/>
    <lineage>
        <taxon>Eukaryota</taxon>
        <taxon>Viridiplantae</taxon>
        <taxon>Streptophyta</taxon>
        <taxon>Embryophyta</taxon>
        <taxon>Tracheophyta</taxon>
        <taxon>Spermatophyta</taxon>
        <taxon>Magnoliopsida</taxon>
        <taxon>Liliopsida</taxon>
        <taxon>Poales</taxon>
        <taxon>Poaceae</taxon>
        <taxon>PACMAD clade</taxon>
        <taxon>Panicoideae</taxon>
        <taxon>Panicodae</taxon>
        <taxon>Paniceae</taxon>
        <taxon>Cenchrinae</taxon>
        <taxon>Setaria</taxon>
    </lineage>
</organism>
<evidence type="ECO:0000256" key="4">
    <source>
        <dbReference type="SAM" id="MobiDB-lite"/>
    </source>
</evidence>
<evidence type="ECO:0000313" key="8">
    <source>
        <dbReference type="Proteomes" id="UP000298652"/>
    </source>
</evidence>
<feature type="transmembrane region" description="Helical" evidence="5">
    <location>
        <begin position="15"/>
        <end position="44"/>
    </location>
</feature>
<keyword evidence="1" id="KW-0479">Metal-binding</keyword>
<dbReference type="PANTHER" id="PTHR46158">
    <property type="entry name" value="OS02G0165000 PROTEIN"/>
    <property type="match status" value="1"/>
</dbReference>
<accession>A0A4U6TK63</accession>
<feature type="compositionally biased region" description="Polar residues" evidence="4">
    <location>
        <begin position="520"/>
        <end position="541"/>
    </location>
</feature>
<dbReference type="InterPro" id="IPR013083">
    <property type="entry name" value="Znf_RING/FYVE/PHD"/>
</dbReference>
<dbReference type="OMA" id="RFRMWQG"/>
<keyword evidence="3" id="KW-0862">Zinc</keyword>
<dbReference type="SUPFAM" id="SSF57850">
    <property type="entry name" value="RING/U-box"/>
    <property type="match status" value="1"/>
</dbReference>
<dbReference type="SMART" id="SM00744">
    <property type="entry name" value="RINGv"/>
    <property type="match status" value="1"/>
</dbReference>